<organism evidence="4 5">
    <name type="scientific">Idiomarina tyrosinivorans</name>
    <dbReference type="NCBI Taxonomy" id="1445662"/>
    <lineage>
        <taxon>Bacteria</taxon>
        <taxon>Pseudomonadati</taxon>
        <taxon>Pseudomonadota</taxon>
        <taxon>Gammaproteobacteria</taxon>
        <taxon>Alteromonadales</taxon>
        <taxon>Idiomarinaceae</taxon>
        <taxon>Idiomarina</taxon>
    </lineage>
</organism>
<dbReference type="InterPro" id="IPR020010">
    <property type="entry name" value="CHP03503"/>
</dbReference>
<dbReference type="EMBL" id="PIQH01000009">
    <property type="protein sequence ID" value="RUO78944.1"/>
    <property type="molecule type" value="Genomic_DNA"/>
</dbReference>
<keyword evidence="3" id="KW-0732">Signal</keyword>
<evidence type="ECO:0000313" key="5">
    <source>
        <dbReference type="Proteomes" id="UP000287996"/>
    </source>
</evidence>
<name>A0A432ZM33_9GAMM</name>
<feature type="transmembrane region" description="Helical" evidence="2">
    <location>
        <begin position="391"/>
        <end position="416"/>
    </location>
</feature>
<feature type="coiled-coil region" evidence="1">
    <location>
        <begin position="365"/>
        <end position="392"/>
    </location>
</feature>
<keyword evidence="2" id="KW-1133">Transmembrane helix</keyword>
<evidence type="ECO:0000313" key="4">
    <source>
        <dbReference type="EMBL" id="RUO78944.1"/>
    </source>
</evidence>
<feature type="signal peptide" evidence="3">
    <location>
        <begin position="1"/>
        <end position="19"/>
    </location>
</feature>
<dbReference type="Proteomes" id="UP000287996">
    <property type="component" value="Unassembled WGS sequence"/>
</dbReference>
<accession>A0A432ZM33</accession>
<comment type="caution">
    <text evidence="4">The sequence shown here is derived from an EMBL/GenBank/DDBJ whole genome shotgun (WGS) entry which is preliminary data.</text>
</comment>
<evidence type="ECO:0000256" key="1">
    <source>
        <dbReference type="SAM" id="Coils"/>
    </source>
</evidence>
<feature type="chain" id="PRO_5019027432" evidence="3">
    <location>
        <begin position="20"/>
        <end position="429"/>
    </location>
</feature>
<proteinExistence type="predicted"/>
<keyword evidence="5" id="KW-1185">Reference proteome</keyword>
<keyword evidence="1" id="KW-0175">Coiled coil</keyword>
<dbReference type="AlphaFoldDB" id="A0A432ZM33"/>
<evidence type="ECO:0000256" key="2">
    <source>
        <dbReference type="SAM" id="Phobius"/>
    </source>
</evidence>
<dbReference type="NCBIfam" id="TIGR03503">
    <property type="entry name" value="TIGR03503 family protein"/>
    <property type="match status" value="1"/>
</dbReference>
<reference evidence="4 5" key="1">
    <citation type="journal article" date="2011" name="Front. Microbiol.">
        <title>Genomic signatures of strain selection and enhancement in Bacillus atrophaeus var. globigii, a historical biowarfare simulant.</title>
        <authorList>
            <person name="Gibbons H.S."/>
            <person name="Broomall S.M."/>
            <person name="McNew L.A."/>
            <person name="Daligault H."/>
            <person name="Chapman C."/>
            <person name="Bruce D."/>
            <person name="Karavis M."/>
            <person name="Krepps M."/>
            <person name="McGregor P.A."/>
            <person name="Hong C."/>
            <person name="Park K.H."/>
            <person name="Akmal A."/>
            <person name="Feldman A."/>
            <person name="Lin J.S."/>
            <person name="Chang W.E."/>
            <person name="Higgs B.W."/>
            <person name="Demirev P."/>
            <person name="Lindquist J."/>
            <person name="Liem A."/>
            <person name="Fochler E."/>
            <person name="Read T.D."/>
            <person name="Tapia R."/>
            <person name="Johnson S."/>
            <person name="Bishop-Lilly K.A."/>
            <person name="Detter C."/>
            <person name="Han C."/>
            <person name="Sozhamannan S."/>
            <person name="Rosenzweig C.N."/>
            <person name="Skowronski E.W."/>
        </authorList>
    </citation>
    <scope>NUCLEOTIDE SEQUENCE [LARGE SCALE GENOMIC DNA]</scope>
    <source>
        <strain evidence="4 5">CC-PW-9</strain>
    </source>
</reference>
<gene>
    <name evidence="4" type="ORF">CWI84_10130</name>
</gene>
<sequence length="429" mass="48114">MKRSFGVLLAVFFSTSVAAYSGQQEQPPQNGDYAGVDLLNGPHDNQLPLKGQRFRIDNQVDKITLSFFRQPKSKPVILILPDGTKWYDSKHPREKVTWFTDENFDLIQIEKPQPGPWQVIGQLDPRSRIVVVSDIVFKTEVLPNPMFQHERLKVSGTLYNGDKPVDTSLFRQIVNLDVLFISSNNPDYSNFGVKPTRVAQFLDNGKGYDEVYGDGHFTGLLEIDVETGEYIPTFELNTPLYERNFENPTTIVEPLPVTFTAKTAEKAEGEHKVEVSVNDQVVKPGSVAINARVMFPNGGEKTFSLANVENFPATIEIPNLAYGRYVMDLDVFATTVGGREITAKITGFDFIAKEPPPPPPSAAELAAEKRRQEQARLERERIAREKAEYEAMINVIIIVVINIVLIVAAAAGAMFWMKRKKRRANAEKA</sequence>
<dbReference type="OrthoDB" id="798937at2"/>
<keyword evidence="2" id="KW-0812">Transmembrane</keyword>
<evidence type="ECO:0000256" key="3">
    <source>
        <dbReference type="SAM" id="SignalP"/>
    </source>
</evidence>
<protein>
    <submittedName>
        <fullName evidence="4">TIGR03503 family protein</fullName>
    </submittedName>
</protein>
<keyword evidence="2" id="KW-0472">Membrane</keyword>